<dbReference type="CDD" id="cd00067">
    <property type="entry name" value="GAL4"/>
    <property type="match status" value="1"/>
</dbReference>
<dbReference type="InterPro" id="IPR021858">
    <property type="entry name" value="Fun_TF"/>
</dbReference>
<organism evidence="5 6">
    <name type="scientific">Kuraishia capsulata CBS 1993</name>
    <dbReference type="NCBI Taxonomy" id="1382522"/>
    <lineage>
        <taxon>Eukaryota</taxon>
        <taxon>Fungi</taxon>
        <taxon>Dikarya</taxon>
        <taxon>Ascomycota</taxon>
        <taxon>Saccharomycotina</taxon>
        <taxon>Pichiomycetes</taxon>
        <taxon>Pichiales</taxon>
        <taxon>Pichiaceae</taxon>
        <taxon>Kuraishia</taxon>
    </lineage>
</organism>
<gene>
    <name evidence="5" type="ORF">KUCA_T00003601001</name>
</gene>
<dbReference type="HOGENOM" id="CLU_028918_0_0_1"/>
<evidence type="ECO:0000313" key="6">
    <source>
        <dbReference type="Proteomes" id="UP000019384"/>
    </source>
</evidence>
<dbReference type="GO" id="GO:0008270">
    <property type="term" value="F:zinc ion binding"/>
    <property type="evidence" value="ECO:0007669"/>
    <property type="project" value="InterPro"/>
</dbReference>
<dbReference type="EMBL" id="HG793128">
    <property type="protein sequence ID" value="CDK27622.1"/>
    <property type="molecule type" value="Genomic_DNA"/>
</dbReference>
<dbReference type="PANTHER" id="PTHR37534:SF46">
    <property type="entry name" value="ZN(II)2CYS6 TRANSCRIPTION FACTOR (EUROFUNG)"/>
    <property type="match status" value="1"/>
</dbReference>
<proteinExistence type="predicted"/>
<dbReference type="PANTHER" id="PTHR37534">
    <property type="entry name" value="TRANSCRIPTIONAL ACTIVATOR PROTEIN UGA3"/>
    <property type="match status" value="1"/>
</dbReference>
<keyword evidence="2" id="KW-0539">Nucleus</keyword>
<dbReference type="SMART" id="SM00066">
    <property type="entry name" value="GAL4"/>
    <property type="match status" value="1"/>
</dbReference>
<dbReference type="GeneID" id="34521003"/>
<dbReference type="InterPro" id="IPR036864">
    <property type="entry name" value="Zn2-C6_fun-type_DNA-bd_sf"/>
</dbReference>
<reference evidence="5" key="2">
    <citation type="submission" date="2014-02" db="EMBL/GenBank/DDBJ databases">
        <title>Complete DNA sequence of /Kuraishia capsulata/ illustrates novel genomic features among budding yeasts (/Saccharomycotina/).</title>
        <authorList>
            <person name="Morales L."/>
            <person name="Noel B."/>
            <person name="Porcel B."/>
            <person name="Marcet-Houben M."/>
            <person name="Hullo M-F."/>
            <person name="Sacerdot C."/>
            <person name="Tekaia F."/>
            <person name="Leh-Louis V."/>
            <person name="Despons L."/>
            <person name="Khanna V."/>
            <person name="Aury J-M."/>
            <person name="Barbe V."/>
            <person name="Couloux A."/>
            <person name="Labadie K."/>
            <person name="Pelletier E."/>
            <person name="Souciet J-L."/>
            <person name="Boekhout T."/>
            <person name="Gabaldon T."/>
            <person name="Wincker P."/>
            <person name="Dujon B."/>
        </authorList>
    </citation>
    <scope>NUCLEOTIDE SEQUENCE</scope>
    <source>
        <strain evidence="5">CBS 1993</strain>
    </source>
</reference>
<accession>W6MQT7</accession>
<dbReference type="Gene3D" id="4.10.240.10">
    <property type="entry name" value="Zn(2)-C6 fungal-type DNA-binding domain"/>
    <property type="match status" value="1"/>
</dbReference>
<evidence type="ECO:0000259" key="4">
    <source>
        <dbReference type="PROSITE" id="PS50048"/>
    </source>
</evidence>
<comment type="subcellular location">
    <subcellularLocation>
        <location evidence="1">Nucleus</location>
    </subcellularLocation>
</comment>
<evidence type="ECO:0000256" key="1">
    <source>
        <dbReference type="ARBA" id="ARBA00004123"/>
    </source>
</evidence>
<sequence length="619" mass="68430">MSSRHTIQFPKKENLAQTIEPTATKTKRAARPKRIKCKTGCFTCRRRKKKCNEVFPVCSGCSRNYLECIWPAGDEVVPKDFAVRPASSHTLEFKHAGSDEDFDVDVPGNMLGVTDFGIIVQRNHKPAPFKELVFRLEDSRTDETPPPIDSESAYGTDVASPESLSSLDCDDMKLVASSVSSLEYDNSRSAKLVPSSLTFSTGFIPNVALSQEEALLYHTFITGFIPSVSPEHANPLLSPGFVFVPEGSTSEVLREIFFACGAYILAYNDPARADLAMQRYSKSIKAVQRVISSGDVNGTEDWLFVAIQSLCLRDRAAGLGASRCAKHIAGAYNLIQQRSALGAHFFTPGVRTLLDSFVFNYTIVLYLCTADDIRALPSPFAFFDRYREYLQGSVYSDELAAVPWLDNPVMGSSFSCFEIAAKLFWLLRMHGDAETGLTVSDEEYFSTLARIRFELNTATAKLDYSCAQLDIVLASSQILPDAFPKPDNLRVNLCLSRVMLFSLEILYAKMIDHTLAASCLSVQNNISQIVETYTAGVPQNDHSACLALWALFIGGTAAIDPNHQFFFSHTLREISRVLYSDSALKLALALEHLWDNEVQLGTAAFDVLLTRTGLEGLSF</sequence>
<evidence type="ECO:0000313" key="5">
    <source>
        <dbReference type="EMBL" id="CDK27622.1"/>
    </source>
</evidence>
<dbReference type="GO" id="GO:0005634">
    <property type="term" value="C:nucleus"/>
    <property type="evidence" value="ECO:0007669"/>
    <property type="project" value="UniProtKB-SubCell"/>
</dbReference>
<dbReference type="Proteomes" id="UP000019384">
    <property type="component" value="Unassembled WGS sequence"/>
</dbReference>
<dbReference type="RefSeq" id="XP_022459615.1">
    <property type="nucleotide sequence ID" value="XM_022602032.1"/>
</dbReference>
<dbReference type="Pfam" id="PF11951">
    <property type="entry name" value="Fungal_trans_2"/>
    <property type="match status" value="1"/>
</dbReference>
<feature type="domain" description="Zn(2)-C6 fungal-type" evidence="4">
    <location>
        <begin position="40"/>
        <end position="70"/>
    </location>
</feature>
<keyword evidence="6" id="KW-1185">Reference proteome</keyword>
<dbReference type="PROSITE" id="PS50048">
    <property type="entry name" value="ZN2_CY6_FUNGAL_2"/>
    <property type="match status" value="1"/>
</dbReference>
<dbReference type="Pfam" id="PF00172">
    <property type="entry name" value="Zn_clus"/>
    <property type="match status" value="1"/>
</dbReference>
<dbReference type="OrthoDB" id="3598904at2759"/>
<dbReference type="STRING" id="1382522.W6MQT7"/>
<reference evidence="5" key="1">
    <citation type="submission" date="2013-12" db="EMBL/GenBank/DDBJ databases">
        <authorList>
            <person name="Genoscope - CEA"/>
        </authorList>
    </citation>
    <scope>NUCLEOTIDE SEQUENCE</scope>
    <source>
        <strain evidence="5">CBS 1993</strain>
    </source>
</reference>
<evidence type="ECO:0000256" key="3">
    <source>
        <dbReference type="SAM" id="MobiDB-lite"/>
    </source>
</evidence>
<dbReference type="PROSITE" id="PS00463">
    <property type="entry name" value="ZN2_CY6_FUNGAL_1"/>
    <property type="match status" value="1"/>
</dbReference>
<dbReference type="InterPro" id="IPR001138">
    <property type="entry name" value="Zn2Cys6_DnaBD"/>
</dbReference>
<dbReference type="AlphaFoldDB" id="W6MQT7"/>
<protein>
    <recommendedName>
        <fullName evidence="4">Zn(2)-C6 fungal-type domain-containing protein</fullName>
    </recommendedName>
</protein>
<dbReference type="SUPFAM" id="SSF57701">
    <property type="entry name" value="Zn2/Cys6 DNA-binding domain"/>
    <property type="match status" value="1"/>
</dbReference>
<name>W6MQT7_9ASCO</name>
<feature type="region of interest" description="Disordered" evidence="3">
    <location>
        <begin position="140"/>
        <end position="165"/>
    </location>
</feature>
<feature type="compositionally biased region" description="Polar residues" evidence="3">
    <location>
        <begin position="15"/>
        <end position="24"/>
    </location>
</feature>
<evidence type="ECO:0000256" key="2">
    <source>
        <dbReference type="ARBA" id="ARBA00023242"/>
    </source>
</evidence>
<feature type="region of interest" description="Disordered" evidence="3">
    <location>
        <begin position="1"/>
        <end position="27"/>
    </location>
</feature>
<dbReference type="GO" id="GO:0000981">
    <property type="term" value="F:DNA-binding transcription factor activity, RNA polymerase II-specific"/>
    <property type="evidence" value="ECO:0007669"/>
    <property type="project" value="InterPro"/>
</dbReference>